<feature type="compositionally biased region" description="Polar residues" evidence="1">
    <location>
        <begin position="73"/>
        <end position="86"/>
    </location>
</feature>
<sequence length="151" mass="16139">MVFKHPCLLFGYLINQLATYMNHNAPKPENMRSIPSGMDIDPRADEEVIDQQAGGSGAKDQYPAPADQPEYGSKQTFPKGDSQTRSEPLPGAVTAEEDLSKALAYALDGSGSGPTGNEPTTPERKVITEGVTGAGLKEEEENLRDSTLTGE</sequence>
<evidence type="ECO:0000313" key="3">
    <source>
        <dbReference type="Proteomes" id="UP001500936"/>
    </source>
</evidence>
<feature type="region of interest" description="Disordered" evidence="1">
    <location>
        <begin position="26"/>
        <end position="151"/>
    </location>
</feature>
<keyword evidence="3" id="KW-1185">Reference proteome</keyword>
<evidence type="ECO:0000256" key="1">
    <source>
        <dbReference type="SAM" id="MobiDB-lite"/>
    </source>
</evidence>
<dbReference type="Proteomes" id="UP001500936">
    <property type="component" value="Unassembled WGS sequence"/>
</dbReference>
<proteinExistence type="predicted"/>
<organism evidence="2 3">
    <name type="scientific">Nibrella viscosa</name>
    <dbReference type="NCBI Taxonomy" id="1084524"/>
    <lineage>
        <taxon>Bacteria</taxon>
        <taxon>Pseudomonadati</taxon>
        <taxon>Bacteroidota</taxon>
        <taxon>Cytophagia</taxon>
        <taxon>Cytophagales</taxon>
        <taxon>Spirosomataceae</taxon>
        <taxon>Nibrella</taxon>
    </lineage>
</organism>
<comment type="caution">
    <text evidence="2">The sequence shown here is derived from an EMBL/GenBank/DDBJ whole genome shotgun (WGS) entry which is preliminary data.</text>
</comment>
<gene>
    <name evidence="2" type="ORF">GCM10023187_01900</name>
</gene>
<protein>
    <submittedName>
        <fullName evidence="2">Uncharacterized protein</fullName>
    </submittedName>
</protein>
<dbReference type="EMBL" id="BAABHB010000001">
    <property type="protein sequence ID" value="GAA4395238.1"/>
    <property type="molecule type" value="Genomic_DNA"/>
</dbReference>
<evidence type="ECO:0000313" key="2">
    <source>
        <dbReference type="EMBL" id="GAA4395238.1"/>
    </source>
</evidence>
<accession>A0ABP8JST2</accession>
<reference evidence="3" key="1">
    <citation type="journal article" date="2019" name="Int. J. Syst. Evol. Microbiol.">
        <title>The Global Catalogue of Microorganisms (GCM) 10K type strain sequencing project: providing services to taxonomists for standard genome sequencing and annotation.</title>
        <authorList>
            <consortium name="The Broad Institute Genomics Platform"/>
            <consortium name="The Broad Institute Genome Sequencing Center for Infectious Disease"/>
            <person name="Wu L."/>
            <person name="Ma J."/>
        </authorList>
    </citation>
    <scope>NUCLEOTIDE SEQUENCE [LARGE SCALE GENOMIC DNA]</scope>
    <source>
        <strain evidence="3">JCM 17925</strain>
    </source>
</reference>
<name>A0ABP8JST2_9BACT</name>